<feature type="region of interest" description="Disordered" evidence="1">
    <location>
        <begin position="311"/>
        <end position="341"/>
    </location>
</feature>
<protein>
    <submittedName>
        <fullName evidence="2">Uncharacterized protein</fullName>
    </submittedName>
</protein>
<feature type="compositionally biased region" description="Basic residues" evidence="1">
    <location>
        <begin position="327"/>
        <end position="338"/>
    </location>
</feature>
<sequence>MRYPTTITVMPVSVTTTYANPNFIQNIHKHRSGDYSPSAQPVSDKYRSKPESKDKAMNKTLITKQPVKQLHEKKLWNNKYPKTVSNNLATYLERRNLEDSQQRTEYMTDDNLTNNVSQEAPAAQKFLRRNQNPLQTTQARYQTHSSQPRSSTPHVQQSQLHKSAFINSPQTHTLFIGQVPQLRTTSVIQPPQTTAQKTTKVPTVSVKPVVKTTKQIASPKAIIHKLAPEKPNAEKDIQQFLGKKSLESNIQNVIDMIEGKIVDIVSSPDQTHSETFDNVEKQIVEILQTIKSDQNKPLDCIEEQDLSDKKSVTSCSDKTKKQDDEKKRRKSKKIKCHAKTTSNLNQPATLLRDDKLHSETFPHLVQKRNENLITDTSHSTISQDASSNEEHFEVTSSCFPSKIKTPVKNDRSRNKSELVTFKDKEYDMQISKKHEEIRSDQFLTPFMRTLKKYRQHDPPLNVLEFLDTLTNISDDASLKITNGCRTILHYRHKIHIAHVFYESEAFYPIAVYHTIVKFDKDMKTLESGFLSKITMCPKIVTEEINFARKLFSYINLSKFLGYGNIPVAIKGNHPGTSKMLCCHMDQLFLGNEATLQKNPLSTLGQLNQPQKEEAIQQCSSIQTATNDQHSTFLNSIYGMLFTAIFLSLTFNYTCQ</sequence>
<feature type="compositionally biased region" description="Basic and acidic residues" evidence="1">
    <location>
        <begin position="44"/>
        <end position="55"/>
    </location>
</feature>
<dbReference type="AlphaFoldDB" id="A0A8K0G4B0"/>
<evidence type="ECO:0000256" key="1">
    <source>
        <dbReference type="SAM" id="MobiDB-lite"/>
    </source>
</evidence>
<feature type="region of interest" description="Disordered" evidence="1">
    <location>
        <begin position="29"/>
        <end position="55"/>
    </location>
</feature>
<gene>
    <name evidence="2" type="ORF">ILUMI_20731</name>
</gene>
<accession>A0A8K0G4B0</accession>
<reference evidence="2" key="1">
    <citation type="submission" date="2019-08" db="EMBL/GenBank/DDBJ databases">
        <title>The genome of the North American firefly Photinus pyralis.</title>
        <authorList>
            <consortium name="Photinus pyralis genome working group"/>
            <person name="Fallon T.R."/>
            <person name="Sander Lower S.E."/>
            <person name="Weng J.-K."/>
        </authorList>
    </citation>
    <scope>NUCLEOTIDE SEQUENCE</scope>
    <source>
        <strain evidence="2">TRF0915ILg1</strain>
        <tissue evidence="2">Whole body</tissue>
    </source>
</reference>
<comment type="caution">
    <text evidence="2">The sequence shown here is derived from an EMBL/GenBank/DDBJ whole genome shotgun (WGS) entry which is preliminary data.</text>
</comment>
<proteinExistence type="predicted"/>
<dbReference type="OrthoDB" id="6784899at2759"/>
<name>A0A8K0G4B0_IGNLU</name>
<evidence type="ECO:0000313" key="2">
    <source>
        <dbReference type="EMBL" id="KAF2885451.1"/>
    </source>
</evidence>
<evidence type="ECO:0000313" key="3">
    <source>
        <dbReference type="Proteomes" id="UP000801492"/>
    </source>
</evidence>
<dbReference type="EMBL" id="VTPC01089954">
    <property type="protein sequence ID" value="KAF2885451.1"/>
    <property type="molecule type" value="Genomic_DNA"/>
</dbReference>
<feature type="compositionally biased region" description="Basic and acidic residues" evidence="1">
    <location>
        <begin position="311"/>
        <end position="326"/>
    </location>
</feature>
<dbReference type="Proteomes" id="UP000801492">
    <property type="component" value="Unassembled WGS sequence"/>
</dbReference>
<feature type="region of interest" description="Disordered" evidence="1">
    <location>
        <begin position="137"/>
        <end position="160"/>
    </location>
</feature>
<keyword evidence="3" id="KW-1185">Reference proteome</keyword>
<organism evidence="2 3">
    <name type="scientific">Ignelater luminosus</name>
    <name type="common">Cucubano</name>
    <name type="synonym">Pyrophorus luminosus</name>
    <dbReference type="NCBI Taxonomy" id="2038154"/>
    <lineage>
        <taxon>Eukaryota</taxon>
        <taxon>Metazoa</taxon>
        <taxon>Ecdysozoa</taxon>
        <taxon>Arthropoda</taxon>
        <taxon>Hexapoda</taxon>
        <taxon>Insecta</taxon>
        <taxon>Pterygota</taxon>
        <taxon>Neoptera</taxon>
        <taxon>Endopterygota</taxon>
        <taxon>Coleoptera</taxon>
        <taxon>Polyphaga</taxon>
        <taxon>Elateriformia</taxon>
        <taxon>Elateroidea</taxon>
        <taxon>Elateridae</taxon>
        <taxon>Agrypninae</taxon>
        <taxon>Pyrophorini</taxon>
        <taxon>Ignelater</taxon>
    </lineage>
</organism>